<evidence type="ECO:0000313" key="4">
    <source>
        <dbReference type="Proteomes" id="UP000051497"/>
    </source>
</evidence>
<dbReference type="Proteomes" id="UP000051497">
    <property type="component" value="Unassembled WGS sequence"/>
</dbReference>
<reference evidence="3" key="2">
    <citation type="journal article" date="2016" name="Genome Announc.">
        <title>Draft Genome Sequences of Two Novel Amoeba-Resistant Intranuclear Bacteria, 'Candidatus Berkiella cookevillensis' and 'Candidatus Berkiella aquae'.</title>
        <authorList>
            <person name="Mehari Y.T."/>
            <person name="Arivett B.A."/>
            <person name="Farone A.L."/>
            <person name="Gunderson J.H."/>
            <person name="Farone M.B."/>
        </authorList>
    </citation>
    <scope>NUCLEOTIDE SEQUENCE</scope>
    <source>
        <strain evidence="3">HT99</strain>
    </source>
</reference>
<keyword evidence="4" id="KW-1185">Reference proteome</keyword>
<keyword evidence="1" id="KW-1133">Transmembrane helix</keyword>
<feature type="transmembrane region" description="Helical" evidence="1">
    <location>
        <begin position="42"/>
        <end position="66"/>
    </location>
</feature>
<reference evidence="2" key="1">
    <citation type="submission" date="2015-09" db="EMBL/GenBank/DDBJ databases">
        <title>Draft Genome Sequences of Two Novel Amoeba-resistant Intranuclear Bacteria, Candidatus Berkiella cookevillensis and Candidatus Berkiella aquae.</title>
        <authorList>
            <person name="Mehari Y.T."/>
            <person name="Arivett B.A."/>
            <person name="Farone A.L."/>
            <person name="Gunderson J.H."/>
            <person name="Farone M.B."/>
        </authorList>
    </citation>
    <scope>NUCLEOTIDE SEQUENCE [LARGE SCALE GENOMIC DNA]</scope>
    <source>
        <strain evidence="2">HT99</strain>
    </source>
</reference>
<feature type="transmembrane region" description="Helical" evidence="1">
    <location>
        <begin position="18"/>
        <end position="36"/>
    </location>
</feature>
<evidence type="ECO:0000256" key="1">
    <source>
        <dbReference type="SAM" id="Phobius"/>
    </source>
</evidence>
<accession>A0A0Q9YNJ0</accession>
<keyword evidence="1" id="KW-0472">Membrane</keyword>
<proteinExistence type="predicted"/>
<reference evidence="3" key="3">
    <citation type="submission" date="2021-06" db="EMBL/GenBank/DDBJ databases">
        <title>Genomic Description and Analysis of Intracellular Bacteria, Candidatus Berkiella cookevillensis and Candidatus Berkiella aquae.</title>
        <authorList>
            <person name="Kidane D.T."/>
            <person name="Mehari Y.T."/>
            <person name="Rice F.C."/>
            <person name="Arivett B.A."/>
            <person name="Farone A.L."/>
            <person name="Berk S.G."/>
            <person name="Farone M.B."/>
        </authorList>
    </citation>
    <scope>NUCLEOTIDE SEQUENCE</scope>
    <source>
        <strain evidence="3">HT99</strain>
    </source>
</reference>
<name>A0A0Q9YNJ0_9GAMM</name>
<comment type="caution">
    <text evidence="2">The sequence shown here is derived from an EMBL/GenBank/DDBJ whole genome shotgun (WGS) entry which is preliminary data.</text>
</comment>
<dbReference type="EMBL" id="LKAJ02000001">
    <property type="protein sequence ID" value="MCS5712425.1"/>
    <property type="molecule type" value="Genomic_DNA"/>
</dbReference>
<sequence length="175" mass="19214">MKLPFTNIRFEVTRQEKIGVTAAALSVWPLFSLAFGSAPLTIITAIGTPAATTLLTGTVMGIGYGVKKVAEKITDKLEDYAATEGNENSLIAKYLAPAYQAELDADEELDSDLEDDSDLDLDENLAQTEFDSYAPRTLTHWQERTVRYNVPAITREELDEIPVNTTRSGMCFGSN</sequence>
<protein>
    <submittedName>
        <fullName evidence="2">Uncharacterized protein</fullName>
    </submittedName>
</protein>
<evidence type="ECO:0000313" key="3">
    <source>
        <dbReference type="EMBL" id="MCS5712425.1"/>
    </source>
</evidence>
<dbReference type="EMBL" id="LKAJ01000002">
    <property type="protein sequence ID" value="KRG22374.1"/>
    <property type="molecule type" value="Genomic_DNA"/>
</dbReference>
<dbReference type="RefSeq" id="WP_075065426.1">
    <property type="nucleotide sequence ID" value="NZ_LKAJ02000001.1"/>
</dbReference>
<dbReference type="AlphaFoldDB" id="A0A0Q9YNJ0"/>
<organism evidence="2">
    <name type="scientific">Candidatus Berkiella aquae</name>
    <dbReference type="NCBI Taxonomy" id="295108"/>
    <lineage>
        <taxon>Bacteria</taxon>
        <taxon>Pseudomonadati</taxon>
        <taxon>Pseudomonadota</taxon>
        <taxon>Gammaproteobacteria</taxon>
        <taxon>Candidatus Berkiellales</taxon>
        <taxon>Candidatus Berkiellaceae</taxon>
        <taxon>Candidatus Berkiella</taxon>
    </lineage>
</organism>
<evidence type="ECO:0000313" key="2">
    <source>
        <dbReference type="EMBL" id="KRG22374.1"/>
    </source>
</evidence>
<gene>
    <name evidence="2" type="ORF">HT99x_00796</name>
    <name evidence="3" type="ORF">HT99x_013365</name>
</gene>
<keyword evidence="1" id="KW-0812">Transmembrane</keyword>